<dbReference type="GO" id="GO:0016567">
    <property type="term" value="P:protein ubiquitination"/>
    <property type="evidence" value="ECO:0007669"/>
    <property type="project" value="TreeGrafter"/>
</dbReference>
<reference evidence="9 10" key="1">
    <citation type="submission" date="2016-04" db="EMBL/GenBank/DDBJ databases">
        <title>Evolutionary innovation and constraint leading to complex multicellularity in the Ascomycota.</title>
        <authorList>
            <person name="Cisse O."/>
            <person name="Nguyen A."/>
            <person name="Hewitt D.A."/>
            <person name="Jedd G."/>
            <person name="Stajich J.E."/>
        </authorList>
    </citation>
    <scope>NUCLEOTIDE SEQUENCE [LARGE SCALE GENOMIC DNA]</scope>
    <source>
        <strain evidence="9 10">DAH-3</strain>
    </source>
</reference>
<dbReference type="AlphaFoldDB" id="A0A1U7LK63"/>
<keyword evidence="5 7" id="KW-0802">TPR repeat</keyword>
<evidence type="ECO:0000256" key="4">
    <source>
        <dbReference type="ARBA" id="ARBA00022786"/>
    </source>
</evidence>
<dbReference type="Pfam" id="PF13176">
    <property type="entry name" value="TPR_7"/>
    <property type="match status" value="1"/>
</dbReference>
<dbReference type="InterPro" id="IPR007192">
    <property type="entry name" value="APC8"/>
</dbReference>
<dbReference type="Pfam" id="PF04049">
    <property type="entry name" value="ANAPC8"/>
    <property type="match status" value="1"/>
</dbReference>
<dbReference type="SUPFAM" id="SSF48452">
    <property type="entry name" value="TPR-like"/>
    <property type="match status" value="2"/>
</dbReference>
<dbReference type="InterPro" id="IPR019734">
    <property type="entry name" value="TPR_rpt"/>
</dbReference>
<evidence type="ECO:0000256" key="7">
    <source>
        <dbReference type="PROSITE-ProRule" id="PRU00339"/>
    </source>
</evidence>
<accession>A0A1U7LK63</accession>
<protein>
    <submittedName>
        <fullName evidence="9">Anaphase-promoting complex subunit 8</fullName>
    </submittedName>
</protein>
<dbReference type="EMBL" id="LXFE01002636">
    <property type="protein sequence ID" value="OLL22911.1"/>
    <property type="molecule type" value="Genomic_DNA"/>
</dbReference>
<keyword evidence="4" id="KW-0833">Ubl conjugation pathway</keyword>
<feature type="domain" description="Cdc23" evidence="8">
    <location>
        <begin position="15"/>
        <end position="69"/>
    </location>
</feature>
<evidence type="ECO:0000256" key="1">
    <source>
        <dbReference type="ARBA" id="ARBA00022618"/>
    </source>
</evidence>
<dbReference type="Gene3D" id="1.25.40.10">
    <property type="entry name" value="Tetratricopeptide repeat domain"/>
    <property type="match status" value="2"/>
</dbReference>
<dbReference type="OMA" id="YIMETER"/>
<feature type="repeat" description="TPR" evidence="7">
    <location>
        <begin position="130"/>
        <end position="163"/>
    </location>
</feature>
<keyword evidence="3" id="KW-0498">Mitosis</keyword>
<dbReference type="PROSITE" id="PS50005">
    <property type="entry name" value="TPR"/>
    <property type="match status" value="3"/>
</dbReference>
<dbReference type="GO" id="GO:0051301">
    <property type="term" value="P:cell division"/>
    <property type="evidence" value="ECO:0007669"/>
    <property type="project" value="UniProtKB-KW"/>
</dbReference>
<dbReference type="PANTHER" id="PTHR12558:SF10">
    <property type="entry name" value="CELL DIVISION CYCLE PROTEIN 23 HOMOLOG"/>
    <property type="match status" value="1"/>
</dbReference>
<name>A0A1U7LK63_NEOID</name>
<evidence type="ECO:0000256" key="6">
    <source>
        <dbReference type="ARBA" id="ARBA00023306"/>
    </source>
</evidence>
<gene>
    <name evidence="9" type="ORF">NEOLI_000217</name>
</gene>
<comment type="caution">
    <text evidence="9">The sequence shown here is derived from an EMBL/GenBank/DDBJ whole genome shotgun (WGS) entry which is preliminary data.</text>
</comment>
<keyword evidence="10" id="KW-1185">Reference proteome</keyword>
<dbReference type="PANTHER" id="PTHR12558">
    <property type="entry name" value="CELL DIVISION CYCLE 16,23,27"/>
    <property type="match status" value="1"/>
</dbReference>
<keyword evidence="6" id="KW-0131">Cell cycle</keyword>
<organism evidence="9 10">
    <name type="scientific">Neolecta irregularis (strain DAH-3)</name>
    <dbReference type="NCBI Taxonomy" id="1198029"/>
    <lineage>
        <taxon>Eukaryota</taxon>
        <taxon>Fungi</taxon>
        <taxon>Dikarya</taxon>
        <taxon>Ascomycota</taxon>
        <taxon>Taphrinomycotina</taxon>
        <taxon>Neolectales</taxon>
        <taxon>Neolectaceae</taxon>
        <taxon>Neolecta</taxon>
    </lineage>
</organism>
<proteinExistence type="predicted"/>
<dbReference type="InterPro" id="IPR011990">
    <property type="entry name" value="TPR-like_helical_dom_sf"/>
</dbReference>
<evidence type="ECO:0000256" key="5">
    <source>
        <dbReference type="ARBA" id="ARBA00022803"/>
    </source>
</evidence>
<dbReference type="SMART" id="SM00028">
    <property type="entry name" value="TPR"/>
    <property type="match status" value="5"/>
</dbReference>
<dbReference type="Pfam" id="PF13181">
    <property type="entry name" value="TPR_8"/>
    <property type="match status" value="2"/>
</dbReference>
<feature type="repeat" description="TPR" evidence="7">
    <location>
        <begin position="164"/>
        <end position="197"/>
    </location>
</feature>
<evidence type="ECO:0000313" key="9">
    <source>
        <dbReference type="EMBL" id="OLL22911.1"/>
    </source>
</evidence>
<dbReference type="Proteomes" id="UP000186594">
    <property type="component" value="Unassembled WGS sequence"/>
</dbReference>
<sequence>MFKQYGTGRNSVKIQLKTLSRSLPAHIMTSFFMVYTNQELHQPAHSVSEYIEELVSIFPNSQFLQSQQALLAHNSRDFEEAESLFESLTKQDPYRLDDMDIFSNILYVMQKGPKLAFLAQIALATDKYRSETCCIIGNYYSLRSDHEKAVTYFQRALKLNRHYTSAWTLMGHEYIEMKNTHAAIEAYRRAVDVNAKDYRAWYGLGQAYEILEMPYYTLYYFQRATALKPFDQRMWQALGHCYQKLERPDESIKAYRRALGSGSDRGVLKQLARLYELQGNIDAAVQSYKQCCIQDEDEESLPQDVSVARMWLAKYELSKGDFKEAEMHALEVLKGSWELEEAKALIRDLRNRKLELS</sequence>
<keyword evidence="1" id="KW-0132">Cell division</keyword>
<dbReference type="OrthoDB" id="10262026at2759"/>
<evidence type="ECO:0000256" key="3">
    <source>
        <dbReference type="ARBA" id="ARBA00022776"/>
    </source>
</evidence>
<dbReference type="GO" id="GO:0005680">
    <property type="term" value="C:anaphase-promoting complex"/>
    <property type="evidence" value="ECO:0007669"/>
    <property type="project" value="EnsemblFungi"/>
</dbReference>
<dbReference type="STRING" id="1198029.A0A1U7LK63"/>
<keyword evidence="2" id="KW-0677">Repeat</keyword>
<evidence type="ECO:0000259" key="8">
    <source>
        <dbReference type="Pfam" id="PF04049"/>
    </source>
</evidence>
<evidence type="ECO:0000256" key="2">
    <source>
        <dbReference type="ARBA" id="ARBA00022737"/>
    </source>
</evidence>
<dbReference type="GO" id="GO:0031145">
    <property type="term" value="P:anaphase-promoting complex-dependent catabolic process"/>
    <property type="evidence" value="ECO:0007669"/>
    <property type="project" value="TreeGrafter"/>
</dbReference>
<dbReference type="GO" id="GO:0045842">
    <property type="term" value="P:positive regulation of mitotic metaphase/anaphase transition"/>
    <property type="evidence" value="ECO:0007669"/>
    <property type="project" value="TreeGrafter"/>
</dbReference>
<feature type="repeat" description="TPR" evidence="7">
    <location>
        <begin position="232"/>
        <end position="265"/>
    </location>
</feature>
<evidence type="ECO:0000313" key="10">
    <source>
        <dbReference type="Proteomes" id="UP000186594"/>
    </source>
</evidence>
<dbReference type="Pfam" id="PF13414">
    <property type="entry name" value="TPR_11"/>
    <property type="match status" value="1"/>
</dbReference>